<organism evidence="2 3">
    <name type="scientific">Nonomuraea jiangxiensis</name>
    <dbReference type="NCBI Taxonomy" id="633440"/>
    <lineage>
        <taxon>Bacteria</taxon>
        <taxon>Bacillati</taxon>
        <taxon>Actinomycetota</taxon>
        <taxon>Actinomycetes</taxon>
        <taxon>Streptosporangiales</taxon>
        <taxon>Streptosporangiaceae</taxon>
        <taxon>Nonomuraea</taxon>
    </lineage>
</organism>
<feature type="domain" description="Cupin type-2" evidence="1">
    <location>
        <begin position="39"/>
        <end position="96"/>
    </location>
</feature>
<gene>
    <name evidence="2" type="ORF">SAMN05421869_110114</name>
</gene>
<evidence type="ECO:0000313" key="3">
    <source>
        <dbReference type="Proteomes" id="UP000199202"/>
    </source>
</evidence>
<dbReference type="AlphaFoldDB" id="A0A1G8T9X8"/>
<dbReference type="SUPFAM" id="SSF51182">
    <property type="entry name" value="RmlC-like cupins"/>
    <property type="match status" value="1"/>
</dbReference>
<dbReference type="STRING" id="633440.SAMN05421869_110114"/>
<proteinExistence type="predicted"/>
<accession>A0A1G8T9X8</accession>
<dbReference type="PANTHER" id="PTHR36440">
    <property type="entry name" value="PUTATIVE (AFU_ORTHOLOGUE AFUA_8G07350)-RELATED"/>
    <property type="match status" value="1"/>
</dbReference>
<dbReference type="Pfam" id="PF07883">
    <property type="entry name" value="Cupin_2"/>
    <property type="match status" value="1"/>
</dbReference>
<sequence>MTDIGLSGEPFWFLGGRTRILVPGEATGRSMSVLMFDDAQGQAPPLHVHDGEDELWIVLDGEISFFVGDARHDLAAGQVAHGPRGVPHSYLVRSPRSRMAVVYAPSGIEEWFRTNGSPVSSMDEAPPAFDLGAIVASAETFRLHVAGPPPSA</sequence>
<dbReference type="PANTHER" id="PTHR36440:SF1">
    <property type="entry name" value="PUTATIVE (AFU_ORTHOLOGUE AFUA_8G07350)-RELATED"/>
    <property type="match status" value="1"/>
</dbReference>
<dbReference type="Proteomes" id="UP000199202">
    <property type="component" value="Unassembled WGS sequence"/>
</dbReference>
<evidence type="ECO:0000259" key="1">
    <source>
        <dbReference type="Pfam" id="PF07883"/>
    </source>
</evidence>
<reference evidence="2 3" key="1">
    <citation type="submission" date="2016-10" db="EMBL/GenBank/DDBJ databases">
        <authorList>
            <person name="de Groot N.N."/>
        </authorList>
    </citation>
    <scope>NUCLEOTIDE SEQUENCE [LARGE SCALE GENOMIC DNA]</scope>
    <source>
        <strain evidence="2 3">CGMCC 4.6533</strain>
    </source>
</reference>
<dbReference type="InterPro" id="IPR013096">
    <property type="entry name" value="Cupin_2"/>
</dbReference>
<dbReference type="EMBL" id="FNDJ01000010">
    <property type="protein sequence ID" value="SDJ38273.1"/>
    <property type="molecule type" value="Genomic_DNA"/>
</dbReference>
<dbReference type="InterPro" id="IPR011051">
    <property type="entry name" value="RmlC_Cupin_sf"/>
</dbReference>
<dbReference type="InterPro" id="IPR014710">
    <property type="entry name" value="RmlC-like_jellyroll"/>
</dbReference>
<dbReference type="Gene3D" id="2.60.120.10">
    <property type="entry name" value="Jelly Rolls"/>
    <property type="match status" value="1"/>
</dbReference>
<evidence type="ECO:0000313" key="2">
    <source>
        <dbReference type="EMBL" id="SDJ38273.1"/>
    </source>
</evidence>
<dbReference type="InterPro" id="IPR053146">
    <property type="entry name" value="QDO-like"/>
</dbReference>
<keyword evidence="3" id="KW-1185">Reference proteome</keyword>
<protein>
    <submittedName>
        <fullName evidence="2">Cupin domain-containing protein</fullName>
    </submittedName>
</protein>
<name>A0A1G8T9X8_9ACTN</name>
<dbReference type="RefSeq" id="WP_218135924.1">
    <property type="nucleotide sequence ID" value="NZ_FNDJ01000010.1"/>
</dbReference>